<dbReference type="PROSITE" id="PS50042">
    <property type="entry name" value="CNMP_BINDING_3"/>
    <property type="match status" value="2"/>
</dbReference>
<keyword evidence="4" id="KW-0408">Iron</keyword>
<dbReference type="GO" id="GO:0046872">
    <property type="term" value="F:metal ion binding"/>
    <property type="evidence" value="ECO:0007669"/>
    <property type="project" value="UniProtKB-KW"/>
</dbReference>
<accession>A0A5B9QFQ1</accession>
<keyword evidence="2" id="KW-0479">Metal-binding</keyword>
<evidence type="ECO:0000256" key="2">
    <source>
        <dbReference type="ARBA" id="ARBA00022723"/>
    </source>
</evidence>
<dbReference type="InterPro" id="IPR014710">
    <property type="entry name" value="RmlC-like_jellyroll"/>
</dbReference>
<dbReference type="InterPro" id="IPR000595">
    <property type="entry name" value="cNMP-bd_dom"/>
</dbReference>
<dbReference type="EMBL" id="CP042913">
    <property type="protein sequence ID" value="QEG33093.1"/>
    <property type="molecule type" value="Genomic_DNA"/>
</dbReference>
<feature type="domain" description="4Fe-4S ferredoxin-type" evidence="7">
    <location>
        <begin position="491"/>
        <end position="520"/>
    </location>
</feature>
<dbReference type="Pfam" id="PF13247">
    <property type="entry name" value="Fer4_11"/>
    <property type="match status" value="1"/>
</dbReference>
<dbReference type="PRINTS" id="PR00103">
    <property type="entry name" value="CAMPKINASE"/>
</dbReference>
<evidence type="ECO:0000256" key="5">
    <source>
        <dbReference type="ARBA" id="ARBA00023014"/>
    </source>
</evidence>
<dbReference type="PROSITE" id="PS00198">
    <property type="entry name" value="4FE4S_FER_1"/>
    <property type="match status" value="1"/>
</dbReference>
<feature type="domain" description="4Fe-4S ferredoxin-type" evidence="7">
    <location>
        <begin position="422"/>
        <end position="451"/>
    </location>
</feature>
<proteinExistence type="predicted"/>
<evidence type="ECO:0000259" key="7">
    <source>
        <dbReference type="PROSITE" id="PS51379"/>
    </source>
</evidence>
<evidence type="ECO:0000256" key="4">
    <source>
        <dbReference type="ARBA" id="ARBA00023004"/>
    </source>
</evidence>
<evidence type="ECO:0000256" key="1">
    <source>
        <dbReference type="ARBA" id="ARBA00022485"/>
    </source>
</evidence>
<protein>
    <submittedName>
        <fullName evidence="8">Electron transport protein HydN</fullName>
    </submittedName>
</protein>
<keyword evidence="1" id="KW-0004">4Fe-4S</keyword>
<gene>
    <name evidence="8" type="primary">hydN</name>
    <name evidence="8" type="ORF">Pr1d_03540</name>
</gene>
<dbReference type="PANTHER" id="PTHR42859">
    <property type="entry name" value="OXIDOREDUCTASE"/>
    <property type="match status" value="1"/>
</dbReference>
<dbReference type="Proteomes" id="UP000323917">
    <property type="component" value="Chromosome"/>
</dbReference>
<sequence length="581" mass="64631">MSLLELAVERPQRWDVPFGDAMGEAEVDQLLELDPFYEMDPTSFPAALPLREILKNDTRINYYPVGGIIVREGDYGNSAFLVLRGKVQVVLSGLDPELLGRQPIRKQGFLKSLARMWRNPNLPEVREQIRARQDLIVNDSDEVADLSQTRVFLQDIPRVLGDSRTVTLKPGELFGELAALTRTPRSATVLAEGDAWLLEIRWQGLRDLMRHTDSLRQHVEQLYRQNSLRVHLRETPLLSQLPAEVLEKVVAETDFESHGNFEWHATFDKTSQRHGEAIITEPLIAEEGSLCDGILLVRSGFARLSHHFGSGQRTVAYLGKGQVFGLNEAIGSALGTLPVTLTHSLRALGYVDVLRIPQRVLNEHVFPHFSREALAEIAKKHAISCTTEQCEPSNGQHGGEQPRIDTPLLEFLVERRLINGQQAMLIDLDRCTRCDDCVRACAATHNNNPRFVRQGERHGPFMIAQACMHCADPVCMIGCPTGAIGRDMATGIVRINDLTCIGCSTCANSCPYDNINMVEVRDRSGAILVDQNTHQPIHKATKCDLCADQSGGPACQRACPHDALVRMDLGNLGQLSDWVGR</sequence>
<evidence type="ECO:0000313" key="8">
    <source>
        <dbReference type="EMBL" id="QEG33093.1"/>
    </source>
</evidence>
<evidence type="ECO:0000256" key="3">
    <source>
        <dbReference type="ARBA" id="ARBA00022737"/>
    </source>
</evidence>
<keyword evidence="9" id="KW-1185">Reference proteome</keyword>
<dbReference type="GO" id="GO:0051539">
    <property type="term" value="F:4 iron, 4 sulfur cluster binding"/>
    <property type="evidence" value="ECO:0007669"/>
    <property type="project" value="UniProtKB-KW"/>
</dbReference>
<dbReference type="CDD" id="cd00038">
    <property type="entry name" value="CAP_ED"/>
    <property type="match status" value="2"/>
</dbReference>
<dbReference type="InterPro" id="IPR017896">
    <property type="entry name" value="4Fe4S_Fe-S-bd"/>
</dbReference>
<dbReference type="CDD" id="cd16367">
    <property type="entry name" value="DMSOR_beta_like"/>
    <property type="match status" value="1"/>
</dbReference>
<dbReference type="KEGG" id="bgok:Pr1d_03540"/>
<dbReference type="Gene3D" id="2.60.120.10">
    <property type="entry name" value="Jelly Rolls"/>
    <property type="match status" value="2"/>
</dbReference>
<dbReference type="SUPFAM" id="SSF54862">
    <property type="entry name" value="4Fe-4S ferredoxins"/>
    <property type="match status" value="1"/>
</dbReference>
<dbReference type="Gene3D" id="3.30.70.20">
    <property type="match status" value="2"/>
</dbReference>
<dbReference type="OrthoDB" id="9810688at2"/>
<dbReference type="InterPro" id="IPR018490">
    <property type="entry name" value="cNMP-bd_dom_sf"/>
</dbReference>
<dbReference type="Pfam" id="PF00027">
    <property type="entry name" value="cNMP_binding"/>
    <property type="match status" value="2"/>
</dbReference>
<organism evidence="8 9">
    <name type="scientific">Bythopirellula goksoeyrii</name>
    <dbReference type="NCBI Taxonomy" id="1400387"/>
    <lineage>
        <taxon>Bacteria</taxon>
        <taxon>Pseudomonadati</taxon>
        <taxon>Planctomycetota</taxon>
        <taxon>Planctomycetia</taxon>
        <taxon>Pirellulales</taxon>
        <taxon>Lacipirellulaceae</taxon>
        <taxon>Bythopirellula</taxon>
    </lineage>
</organism>
<dbReference type="InterPro" id="IPR017900">
    <property type="entry name" value="4Fe4S_Fe_S_CS"/>
</dbReference>
<reference evidence="8 9" key="1">
    <citation type="submission" date="2019-08" db="EMBL/GenBank/DDBJ databases">
        <title>Deep-cultivation of Planctomycetes and their phenomic and genomic characterization uncovers novel biology.</title>
        <authorList>
            <person name="Wiegand S."/>
            <person name="Jogler M."/>
            <person name="Boedeker C."/>
            <person name="Pinto D."/>
            <person name="Vollmers J."/>
            <person name="Rivas-Marin E."/>
            <person name="Kohn T."/>
            <person name="Peeters S.H."/>
            <person name="Heuer A."/>
            <person name="Rast P."/>
            <person name="Oberbeckmann S."/>
            <person name="Bunk B."/>
            <person name="Jeske O."/>
            <person name="Meyerdierks A."/>
            <person name="Storesund J.E."/>
            <person name="Kallscheuer N."/>
            <person name="Luecker S."/>
            <person name="Lage O.M."/>
            <person name="Pohl T."/>
            <person name="Merkel B.J."/>
            <person name="Hornburger P."/>
            <person name="Mueller R.-W."/>
            <person name="Bruemmer F."/>
            <person name="Labrenz M."/>
            <person name="Spormann A.M."/>
            <person name="Op den Camp H."/>
            <person name="Overmann J."/>
            <person name="Amann R."/>
            <person name="Jetten M.S.M."/>
            <person name="Mascher T."/>
            <person name="Medema M.H."/>
            <person name="Devos D.P."/>
            <person name="Kaster A.-K."/>
            <person name="Ovreas L."/>
            <person name="Rohde M."/>
            <person name="Galperin M.Y."/>
            <person name="Jogler C."/>
        </authorList>
    </citation>
    <scope>NUCLEOTIDE SEQUENCE [LARGE SCALE GENOMIC DNA]</scope>
    <source>
        <strain evidence="8 9">Pr1d</strain>
    </source>
</reference>
<evidence type="ECO:0000313" key="9">
    <source>
        <dbReference type="Proteomes" id="UP000323917"/>
    </source>
</evidence>
<dbReference type="AlphaFoldDB" id="A0A5B9QFQ1"/>
<feature type="domain" description="Cyclic nucleotide-binding" evidence="6">
    <location>
        <begin position="63"/>
        <end position="226"/>
    </location>
</feature>
<dbReference type="SUPFAM" id="SSF51206">
    <property type="entry name" value="cAMP-binding domain-like"/>
    <property type="match status" value="2"/>
</dbReference>
<keyword evidence="3" id="KW-0677">Repeat</keyword>
<dbReference type="PANTHER" id="PTHR42859:SF17">
    <property type="entry name" value="ELECTRON TRANSPORT PROTEIN HYDN-RELATED"/>
    <property type="match status" value="1"/>
</dbReference>
<name>A0A5B9QFQ1_9BACT</name>
<feature type="domain" description="4Fe-4S ferredoxin-type" evidence="7">
    <location>
        <begin position="458"/>
        <end position="489"/>
    </location>
</feature>
<keyword evidence="5" id="KW-0411">Iron-sulfur</keyword>
<dbReference type="PROSITE" id="PS51379">
    <property type="entry name" value="4FE4S_FER_2"/>
    <property type="match status" value="3"/>
</dbReference>
<dbReference type="InterPro" id="IPR050294">
    <property type="entry name" value="RnfB_subfamily"/>
</dbReference>
<feature type="domain" description="Cyclic nucleotide-binding" evidence="6">
    <location>
        <begin position="284"/>
        <end position="325"/>
    </location>
</feature>
<dbReference type="RefSeq" id="WP_148071901.1">
    <property type="nucleotide sequence ID" value="NZ_CP042913.1"/>
</dbReference>
<evidence type="ECO:0000259" key="6">
    <source>
        <dbReference type="PROSITE" id="PS50042"/>
    </source>
</evidence>